<sequence>MKQEKVFFENMAGTLSPGWTVKLQCHLQPGQMDLGRYQVRLYLIDSSNSWTAAAAMAPEGFAEASRNVAAAGLTPTAVLDAAGQAIAQLSRRQAGAGDAELQQGFQLVAAALTSTQTFKAVPPDRRNGHWLYLAYRGHDASTICRPVFFGAPEAGFCSPEVLMQMARQVIAHDLRPGTSVADQLRKAGGALIAPELSSKRPAH</sequence>
<organism evidence="1 2">
    <name type="scientific">Malikia spinosa</name>
    <dbReference type="NCBI Taxonomy" id="86180"/>
    <lineage>
        <taxon>Bacteria</taxon>
        <taxon>Pseudomonadati</taxon>
        <taxon>Pseudomonadota</taxon>
        <taxon>Betaproteobacteria</taxon>
        <taxon>Burkholderiales</taxon>
        <taxon>Comamonadaceae</taxon>
        <taxon>Malikia</taxon>
    </lineage>
</organism>
<proteinExistence type="predicted"/>
<dbReference type="Proteomes" id="UP000238326">
    <property type="component" value="Unassembled WGS sequence"/>
</dbReference>
<evidence type="ECO:0000313" key="1">
    <source>
        <dbReference type="EMBL" id="PRD67670.1"/>
    </source>
</evidence>
<name>A0A2S9KB67_9BURK</name>
<dbReference type="AlphaFoldDB" id="A0A2S9KB67"/>
<comment type="caution">
    <text evidence="1">The sequence shown here is derived from an EMBL/GenBank/DDBJ whole genome shotgun (WGS) entry which is preliminary data.</text>
</comment>
<dbReference type="OrthoDB" id="8912299at2"/>
<dbReference type="RefSeq" id="WP_105730759.1">
    <property type="nucleotide sequence ID" value="NZ_PVLR01000048.1"/>
</dbReference>
<reference evidence="1 2" key="1">
    <citation type="submission" date="2018-03" db="EMBL/GenBank/DDBJ databases">
        <title>Comparative genomics illustrates the genes involved in a hyperalkaliphilic mechanisms of Serpentinomonas isolated from highly-alkaline calcium-rich serpentinized springs.</title>
        <authorList>
            <person name="Suzuki S."/>
            <person name="Ishii S."/>
            <person name="Walworth N."/>
            <person name="Bird L."/>
            <person name="Kuenen J.G."/>
            <person name="Nealson K.H."/>
        </authorList>
    </citation>
    <scope>NUCLEOTIDE SEQUENCE [LARGE SCALE GENOMIC DNA]</scope>
    <source>
        <strain evidence="1 2">83</strain>
    </source>
</reference>
<keyword evidence="2" id="KW-1185">Reference proteome</keyword>
<protein>
    <submittedName>
        <fullName evidence="1">Uncharacterized protein</fullName>
    </submittedName>
</protein>
<accession>A0A2S9KB67</accession>
<gene>
    <name evidence="1" type="ORF">C6P61_15080</name>
</gene>
<dbReference type="EMBL" id="PVLR01000048">
    <property type="protein sequence ID" value="PRD67670.1"/>
    <property type="molecule type" value="Genomic_DNA"/>
</dbReference>
<evidence type="ECO:0000313" key="2">
    <source>
        <dbReference type="Proteomes" id="UP000238326"/>
    </source>
</evidence>